<dbReference type="AlphaFoldDB" id="A0A381N059"/>
<proteinExistence type="predicted"/>
<organism evidence="2">
    <name type="scientific">marine metagenome</name>
    <dbReference type="NCBI Taxonomy" id="408172"/>
    <lineage>
        <taxon>unclassified sequences</taxon>
        <taxon>metagenomes</taxon>
        <taxon>ecological metagenomes</taxon>
    </lineage>
</organism>
<dbReference type="PROSITE" id="PS51257">
    <property type="entry name" value="PROKAR_LIPOPROTEIN"/>
    <property type="match status" value="1"/>
</dbReference>
<dbReference type="Pfam" id="PF13568">
    <property type="entry name" value="OMP_b-brl_2"/>
    <property type="match status" value="1"/>
</dbReference>
<protein>
    <recommendedName>
        <fullName evidence="1">Outer membrane protein beta-barrel domain-containing protein</fullName>
    </recommendedName>
</protein>
<sequence length="213" mass="23763">MKFKNYLIIIILFFSCKNLYSQIDIGIHGGLNLSSISLPKIDISDVGIGFLPAYSLGVRINYKIVNDYSFIQEINYSIKGHKANILGIKEYYNNSYIEMPFLVSYKPQNISFEVGPYLGFALKQVIRNSSIDYVDYGKIGNNQDDDDTLKPIDIGVKFGISISLEKIVLRSSAAFGISNTRPGGGGGNSVKNISTQFLIGFPIYLFDDKIKKK</sequence>
<dbReference type="EMBL" id="UINC01000044">
    <property type="protein sequence ID" value="SUZ47961.1"/>
    <property type="molecule type" value="Genomic_DNA"/>
</dbReference>
<feature type="domain" description="Outer membrane protein beta-barrel" evidence="1">
    <location>
        <begin position="22"/>
        <end position="179"/>
    </location>
</feature>
<evidence type="ECO:0000313" key="2">
    <source>
        <dbReference type="EMBL" id="SUZ47961.1"/>
    </source>
</evidence>
<evidence type="ECO:0000259" key="1">
    <source>
        <dbReference type="Pfam" id="PF13568"/>
    </source>
</evidence>
<accession>A0A381N059</accession>
<name>A0A381N059_9ZZZZ</name>
<reference evidence="2" key="1">
    <citation type="submission" date="2018-05" db="EMBL/GenBank/DDBJ databases">
        <authorList>
            <person name="Lanie J.A."/>
            <person name="Ng W.-L."/>
            <person name="Kazmierczak K.M."/>
            <person name="Andrzejewski T.M."/>
            <person name="Davidsen T.M."/>
            <person name="Wayne K.J."/>
            <person name="Tettelin H."/>
            <person name="Glass J.I."/>
            <person name="Rusch D."/>
            <person name="Podicherti R."/>
            <person name="Tsui H.-C.T."/>
            <person name="Winkler M.E."/>
        </authorList>
    </citation>
    <scope>NUCLEOTIDE SEQUENCE</scope>
</reference>
<dbReference type="InterPro" id="IPR025665">
    <property type="entry name" value="Beta-barrel_OMP_2"/>
</dbReference>
<gene>
    <name evidence="2" type="ORF">METZ01_LOCUS815</name>
</gene>